<dbReference type="Proteomes" id="UP000805649">
    <property type="component" value="Unassembled WGS sequence"/>
</dbReference>
<comment type="caution">
    <text evidence="1">The sequence shown here is derived from an EMBL/GenBank/DDBJ whole genome shotgun (WGS) entry which is preliminary data.</text>
</comment>
<keyword evidence="2" id="KW-1185">Reference proteome</keyword>
<evidence type="ECO:0000313" key="1">
    <source>
        <dbReference type="EMBL" id="KAL0944026.1"/>
    </source>
</evidence>
<accession>A0ACC3ZIU5</accession>
<reference evidence="1 2" key="1">
    <citation type="journal article" date="2020" name="Phytopathology">
        <title>Genome Sequence Resources of Colletotrichum truncatum, C. plurivorum, C. musicola, and C. sojae: Four Species Pathogenic to Soybean (Glycine max).</title>
        <authorList>
            <person name="Rogerio F."/>
            <person name="Boufleur T.R."/>
            <person name="Ciampi-Guillardi M."/>
            <person name="Sukno S.A."/>
            <person name="Thon M.R."/>
            <person name="Massola Junior N.S."/>
            <person name="Baroncelli R."/>
        </authorList>
    </citation>
    <scope>NUCLEOTIDE SEQUENCE [LARGE SCALE GENOMIC DNA]</scope>
    <source>
        <strain evidence="1 2">CMES1059</strain>
    </source>
</reference>
<evidence type="ECO:0000313" key="2">
    <source>
        <dbReference type="Proteomes" id="UP000805649"/>
    </source>
</evidence>
<gene>
    <name evidence="1" type="ORF">CTRU02_201913</name>
</gene>
<proteinExistence type="predicted"/>
<name>A0ACC3ZIU5_COLTU</name>
<protein>
    <submittedName>
        <fullName evidence="1">Uncharacterized protein</fullName>
    </submittedName>
</protein>
<sequence>MNDSKAGGSKSHHKFAVFKENDGASSLTAVTVESDSDASSTTTLVDLFPDLAVASSDVVDESSAESTDATSSQVSSSSNESSEDAASEVCLKKNNFKCIKHKNRKEEKTVESETESEESSAAKSTSENEPASDGVASEVDSSEAAVTESEMSGDASSNEDGTSSDASLENEDASSSAQSSNTGTWTPSEDALILSMKAGGETWTEIGKAINRGKNEVKKRWHVVKANNANSTESEGDKPTGNVTNAIGERNREIKEEKKQKKKAKKQQKAEPARGKSKKVGQKKKHAVEDSAQDPAPSESDDAQSLSSYRARMNLLQDTSSVSESEYSSVSGNDNNDPDAPGYYERELILQNRYIRRHVHPALYPVTTLEPPSNPPLVRAPSPADKRQRRDDAIFAAVASRREATRWLEMQANFFNVTGRMVPLHLIKARCEAEEDKGKAAGVRQWASSVAVSDELLDPQERGDVPDDALISDED</sequence>
<dbReference type="EMBL" id="VUJX02000001">
    <property type="protein sequence ID" value="KAL0944026.1"/>
    <property type="molecule type" value="Genomic_DNA"/>
</dbReference>
<organism evidence="1 2">
    <name type="scientific">Colletotrichum truncatum</name>
    <name type="common">Anthracnose fungus</name>
    <name type="synonym">Colletotrichum capsici</name>
    <dbReference type="NCBI Taxonomy" id="5467"/>
    <lineage>
        <taxon>Eukaryota</taxon>
        <taxon>Fungi</taxon>
        <taxon>Dikarya</taxon>
        <taxon>Ascomycota</taxon>
        <taxon>Pezizomycotina</taxon>
        <taxon>Sordariomycetes</taxon>
        <taxon>Hypocreomycetidae</taxon>
        <taxon>Glomerellales</taxon>
        <taxon>Glomerellaceae</taxon>
        <taxon>Colletotrichum</taxon>
        <taxon>Colletotrichum truncatum species complex</taxon>
    </lineage>
</organism>